<dbReference type="InterPro" id="IPR037239">
    <property type="entry name" value="OSBP_sf"/>
</dbReference>
<reference evidence="9" key="1">
    <citation type="submission" date="2023-07" db="EMBL/GenBank/DDBJ databases">
        <authorList>
            <person name="Stuckert A."/>
        </authorList>
    </citation>
    <scope>NUCLEOTIDE SEQUENCE</scope>
</reference>
<accession>A0ABN9L402</accession>
<evidence type="ECO:0000256" key="5">
    <source>
        <dbReference type="RuleBase" id="RU003845"/>
    </source>
</evidence>
<evidence type="ECO:0000313" key="9">
    <source>
        <dbReference type="EMBL" id="CAJ0930896.1"/>
    </source>
</evidence>
<evidence type="ECO:0000256" key="2">
    <source>
        <dbReference type="ARBA" id="ARBA00023055"/>
    </source>
</evidence>
<keyword evidence="10" id="KW-1185">Reference proteome</keyword>
<dbReference type="InterPro" id="IPR000648">
    <property type="entry name" value="Oxysterol-bd"/>
</dbReference>
<keyword evidence="7" id="KW-0472">Membrane</keyword>
<evidence type="ECO:0000256" key="4">
    <source>
        <dbReference type="RuleBase" id="RU003844"/>
    </source>
</evidence>
<dbReference type="PANTHER" id="PTHR10972">
    <property type="entry name" value="OXYSTEROL-BINDING PROTEIN-RELATED"/>
    <property type="match status" value="1"/>
</dbReference>
<proteinExistence type="inferred from homology"/>
<keyword evidence="7" id="KW-0812">Transmembrane</keyword>
<feature type="transmembrane region" description="Helical" evidence="7">
    <location>
        <begin position="888"/>
        <end position="905"/>
    </location>
</feature>
<feature type="domain" description="PH" evidence="8">
    <location>
        <begin position="153"/>
        <end position="256"/>
    </location>
</feature>
<evidence type="ECO:0000313" key="10">
    <source>
        <dbReference type="Proteomes" id="UP001176940"/>
    </source>
</evidence>
<dbReference type="Pfam" id="PF01237">
    <property type="entry name" value="Oxysterol_BP"/>
    <property type="match status" value="1"/>
</dbReference>
<feature type="region of interest" description="Disordered" evidence="6">
    <location>
        <begin position="314"/>
        <end position="365"/>
    </location>
</feature>
<dbReference type="Gene3D" id="2.30.29.30">
    <property type="entry name" value="Pleckstrin-homology domain (PH domain)/Phosphotyrosine-binding domain (PTB)"/>
    <property type="match status" value="1"/>
</dbReference>
<feature type="compositionally biased region" description="Polar residues" evidence="6">
    <location>
        <begin position="811"/>
        <end position="825"/>
    </location>
</feature>
<dbReference type="SMART" id="SM00233">
    <property type="entry name" value="PH"/>
    <property type="match status" value="1"/>
</dbReference>
<protein>
    <recommendedName>
        <fullName evidence="5">Oxysterol-binding protein</fullName>
    </recommendedName>
</protein>
<gene>
    <name evidence="9" type="ORF">RIMI_LOCUS4517214</name>
</gene>
<dbReference type="InterPro" id="IPR011993">
    <property type="entry name" value="PH-like_dom_sf"/>
</dbReference>
<dbReference type="SUPFAM" id="SSF50729">
    <property type="entry name" value="PH domain-like"/>
    <property type="match status" value="1"/>
</dbReference>
<keyword evidence="3" id="KW-0446">Lipid-binding</keyword>
<dbReference type="PROSITE" id="PS01013">
    <property type="entry name" value="OSBP"/>
    <property type="match status" value="1"/>
</dbReference>
<evidence type="ECO:0000259" key="8">
    <source>
        <dbReference type="PROSITE" id="PS50003"/>
    </source>
</evidence>
<dbReference type="PROSITE" id="PS50003">
    <property type="entry name" value="PH_DOMAIN"/>
    <property type="match status" value="1"/>
</dbReference>
<feature type="region of interest" description="Disordered" evidence="6">
    <location>
        <begin position="799"/>
        <end position="846"/>
    </location>
</feature>
<organism evidence="9 10">
    <name type="scientific">Ranitomeya imitator</name>
    <name type="common">mimic poison frog</name>
    <dbReference type="NCBI Taxonomy" id="111125"/>
    <lineage>
        <taxon>Eukaryota</taxon>
        <taxon>Metazoa</taxon>
        <taxon>Chordata</taxon>
        <taxon>Craniata</taxon>
        <taxon>Vertebrata</taxon>
        <taxon>Euteleostomi</taxon>
        <taxon>Amphibia</taxon>
        <taxon>Batrachia</taxon>
        <taxon>Anura</taxon>
        <taxon>Neobatrachia</taxon>
        <taxon>Hyloidea</taxon>
        <taxon>Dendrobatidae</taxon>
        <taxon>Dendrobatinae</taxon>
        <taxon>Ranitomeya</taxon>
    </lineage>
</organism>
<sequence length="906" mass="103265">MLESIQRTVAEHKIVKSTRAECFDRGKDEVLQIKDDSSHSMSKSKYTPAQGKIALRRRVLWRTENELQSNIAASMQPAGVYYGGQRMNFNPILQPACSQRSESKLYNGSEKDIAAASSKLTKKESLKVQKKNYREEKKRATKELLSTITDPSVIVMSDWLKIRGTLKSWTKLWCVLKPGVLLIYKTPKNGQWASKKDGFCFKLFHPLEQSIWAVKGPKGEGVGSITQPLPSSYLIIRAASESDGRCWMDALELALKCSSLLKRTMIREGKEHDLNSSGENSHVNFYGLLRANNLHSNENFQLNDSEIERQHFKDQDTYSDKSDKENDHDHDHEESDNDGLGKSEESDSDTSERQDDSFIDPEPSDLIKETSYMEEAHEELGEAGEASQTETVSEEHKSLIWTLLKQVRPGMDLSKVVLPTFILEPRSFLDKLSDYYYHADFLSEAALEENAYSRMKKVVKWYLSGFYKKPKGLKKPYNPILGETFRCLWIHPKTSSKTFYIAEQVSHHPPVSAFYVSNRKDGFCLSGSILAKSKFYGNSLSALLEGEGRLTFLNRGEDYTMTMPYAHCKGILYGTMTLELGGNVTITCEKTGYSAILEFKLKPFLGNDDSVNQISGKIKLGKEVLATLEGHWDCEVFIHDKKTDMSETFWNPTHEIKQRRLIRCTVQRDEQKEFESERLWQHVTRAINNKDQTEATQEKFVLEEAQRKAAKERKTKGEEWTCNLFEQDPISGEWHYKYADTRPWDPLNDLVQFEKDGAVQTKVRHRTPMVRSGSVIILNNQGAKRDKCNYQVCVPKLKHKSSGQQKKGESGCSSPELDNQDSSGSEAHVLAHSSRSRKKGADHGELQSAIESIKKTQEEINRNIIALRNRVTANASSTEGSFLQQRDYCIIIFLIFLQIAINYLFK</sequence>
<dbReference type="Pfam" id="PF00169">
    <property type="entry name" value="PH"/>
    <property type="match status" value="1"/>
</dbReference>
<evidence type="ECO:0000256" key="3">
    <source>
        <dbReference type="ARBA" id="ARBA00023121"/>
    </source>
</evidence>
<dbReference type="Gene3D" id="3.30.70.3490">
    <property type="match status" value="1"/>
</dbReference>
<keyword evidence="7" id="KW-1133">Transmembrane helix</keyword>
<feature type="compositionally biased region" description="Basic and acidic residues" evidence="6">
    <location>
        <begin position="314"/>
        <end position="356"/>
    </location>
</feature>
<dbReference type="PANTHER" id="PTHR10972:SF216">
    <property type="entry name" value="OXYSTEROL-BINDING PROTEIN-RELATED PROTEIN 8"/>
    <property type="match status" value="1"/>
</dbReference>
<dbReference type="EMBL" id="CAUEEQ010007312">
    <property type="protein sequence ID" value="CAJ0930896.1"/>
    <property type="molecule type" value="Genomic_DNA"/>
</dbReference>
<dbReference type="InterPro" id="IPR018494">
    <property type="entry name" value="Oxysterol-bd_CS"/>
</dbReference>
<dbReference type="SUPFAM" id="SSF144000">
    <property type="entry name" value="Oxysterol-binding protein-like"/>
    <property type="match status" value="1"/>
</dbReference>
<evidence type="ECO:0000256" key="1">
    <source>
        <dbReference type="ARBA" id="ARBA00022448"/>
    </source>
</evidence>
<name>A0ABN9L402_9NEOB</name>
<dbReference type="Gene3D" id="1.10.287.2720">
    <property type="match status" value="1"/>
</dbReference>
<comment type="similarity">
    <text evidence="4">Belongs to the OSBP family.</text>
</comment>
<dbReference type="Gene3D" id="2.40.160.120">
    <property type="match status" value="1"/>
</dbReference>
<dbReference type="CDD" id="cd13286">
    <property type="entry name" value="PH_OPR5_ORP8"/>
    <property type="match status" value="1"/>
</dbReference>
<keyword evidence="2 5" id="KW-0445">Lipid transport</keyword>
<dbReference type="Proteomes" id="UP001176940">
    <property type="component" value="Unassembled WGS sequence"/>
</dbReference>
<keyword evidence="1 5" id="KW-0813">Transport</keyword>
<evidence type="ECO:0000256" key="6">
    <source>
        <dbReference type="SAM" id="MobiDB-lite"/>
    </source>
</evidence>
<evidence type="ECO:0000256" key="7">
    <source>
        <dbReference type="SAM" id="Phobius"/>
    </source>
</evidence>
<dbReference type="InterPro" id="IPR001849">
    <property type="entry name" value="PH_domain"/>
</dbReference>
<comment type="caution">
    <text evidence="9">The sequence shown here is derived from an EMBL/GenBank/DDBJ whole genome shotgun (WGS) entry which is preliminary data.</text>
</comment>